<dbReference type="PROSITE" id="PS50994">
    <property type="entry name" value="INTEGRASE"/>
    <property type="match status" value="1"/>
</dbReference>
<dbReference type="PANTHER" id="PTHR46585">
    <property type="entry name" value="INTEGRASE CORE DOMAIN CONTAINING PROTEIN"/>
    <property type="match status" value="1"/>
</dbReference>
<dbReference type="Gene3D" id="3.30.420.10">
    <property type="entry name" value="Ribonuclease H-like superfamily/Ribonuclease H"/>
    <property type="match status" value="1"/>
</dbReference>
<sequence>MDLIEFGDEGCFVVVAIDYFTRLVWTRVIEIKTASEILKFLKSICVGEIQEEIITVNGKEFFNVQFKELCKDLEIRHRLVNVESHTSNGRVKRIIRTLREIISKNKKMSFKEKVEDAVHVYNNSYNMGIKC</sequence>
<dbReference type="GO" id="GO:0005634">
    <property type="term" value="C:nucleus"/>
    <property type="evidence" value="ECO:0007669"/>
    <property type="project" value="UniProtKB-ARBA"/>
</dbReference>
<dbReference type="PANTHER" id="PTHR46585:SF1">
    <property type="entry name" value="CHROMO DOMAIN-CONTAINING PROTEIN"/>
    <property type="match status" value="1"/>
</dbReference>
<feature type="domain" description="Integrase catalytic" evidence="1">
    <location>
        <begin position="1"/>
        <end position="131"/>
    </location>
</feature>
<protein>
    <recommendedName>
        <fullName evidence="1">Integrase catalytic domain-containing protein</fullName>
    </recommendedName>
</protein>
<dbReference type="GO" id="GO:0015074">
    <property type="term" value="P:DNA integration"/>
    <property type="evidence" value="ECO:0007669"/>
    <property type="project" value="InterPro"/>
</dbReference>
<dbReference type="EMBL" id="SBJO01000631">
    <property type="protein sequence ID" value="KAF9758285.1"/>
    <property type="molecule type" value="Genomic_DNA"/>
</dbReference>
<accession>A0A9P6GV84</accession>
<dbReference type="SUPFAM" id="SSF53098">
    <property type="entry name" value="Ribonuclease H-like"/>
    <property type="match status" value="1"/>
</dbReference>
<keyword evidence="3" id="KW-1185">Reference proteome</keyword>
<proteinExistence type="predicted"/>
<gene>
    <name evidence="2" type="ORF">NGRA_3163</name>
</gene>
<dbReference type="GO" id="GO:0003676">
    <property type="term" value="F:nucleic acid binding"/>
    <property type="evidence" value="ECO:0007669"/>
    <property type="project" value="InterPro"/>
</dbReference>
<name>A0A9P6GV84_9MICR</name>
<dbReference type="InterPro" id="IPR036397">
    <property type="entry name" value="RNaseH_sf"/>
</dbReference>
<evidence type="ECO:0000259" key="1">
    <source>
        <dbReference type="PROSITE" id="PS50994"/>
    </source>
</evidence>
<evidence type="ECO:0000313" key="2">
    <source>
        <dbReference type="EMBL" id="KAF9758285.1"/>
    </source>
</evidence>
<organism evidence="2 3">
    <name type="scientific">Nosema granulosis</name>
    <dbReference type="NCBI Taxonomy" id="83296"/>
    <lineage>
        <taxon>Eukaryota</taxon>
        <taxon>Fungi</taxon>
        <taxon>Fungi incertae sedis</taxon>
        <taxon>Microsporidia</taxon>
        <taxon>Nosematidae</taxon>
        <taxon>Nosema</taxon>
    </lineage>
</organism>
<dbReference type="InterPro" id="IPR012337">
    <property type="entry name" value="RNaseH-like_sf"/>
</dbReference>
<dbReference type="Proteomes" id="UP000740883">
    <property type="component" value="Unassembled WGS sequence"/>
</dbReference>
<reference evidence="2 3" key="1">
    <citation type="journal article" date="2020" name="Genome Biol. Evol.">
        <title>Comparative genomics of strictly vertically transmitted, feminizing microsporidia endosymbionts of amphipod crustaceans.</title>
        <authorList>
            <person name="Cormier A."/>
            <person name="Chebbi M.A."/>
            <person name="Giraud I."/>
            <person name="Wattier R."/>
            <person name="Teixeira M."/>
            <person name="Gilbert C."/>
            <person name="Rigaud T."/>
            <person name="Cordaux R."/>
        </authorList>
    </citation>
    <scope>NUCLEOTIDE SEQUENCE [LARGE SCALE GENOMIC DNA]</scope>
    <source>
        <strain evidence="2 3">Ou3-Ou53</strain>
    </source>
</reference>
<comment type="caution">
    <text evidence="2">The sequence shown here is derived from an EMBL/GenBank/DDBJ whole genome shotgun (WGS) entry which is preliminary data.</text>
</comment>
<dbReference type="AlphaFoldDB" id="A0A9P6GV84"/>
<dbReference type="InterPro" id="IPR001584">
    <property type="entry name" value="Integrase_cat-core"/>
</dbReference>
<dbReference type="OrthoDB" id="5973558at2759"/>
<evidence type="ECO:0000313" key="3">
    <source>
        <dbReference type="Proteomes" id="UP000740883"/>
    </source>
</evidence>